<gene>
    <name evidence="2" type="ORF">NP493_5215g00009</name>
</gene>
<name>A0AAD9IWD0_RIDPI</name>
<dbReference type="AlphaFoldDB" id="A0AAD9IWD0"/>
<evidence type="ECO:0000313" key="2">
    <source>
        <dbReference type="EMBL" id="KAK2141553.1"/>
    </source>
</evidence>
<comment type="caution">
    <text evidence="2">The sequence shown here is derived from an EMBL/GenBank/DDBJ whole genome shotgun (WGS) entry which is preliminary data.</text>
</comment>
<keyword evidence="1" id="KW-1133">Transmembrane helix</keyword>
<dbReference type="Proteomes" id="UP001209878">
    <property type="component" value="Unassembled WGS sequence"/>
</dbReference>
<dbReference type="EMBL" id="JAODUO010005211">
    <property type="protein sequence ID" value="KAK2141553.1"/>
    <property type="molecule type" value="Genomic_DNA"/>
</dbReference>
<organism evidence="2 3">
    <name type="scientific">Ridgeia piscesae</name>
    <name type="common">Tubeworm</name>
    <dbReference type="NCBI Taxonomy" id="27915"/>
    <lineage>
        <taxon>Eukaryota</taxon>
        <taxon>Metazoa</taxon>
        <taxon>Spiralia</taxon>
        <taxon>Lophotrochozoa</taxon>
        <taxon>Annelida</taxon>
        <taxon>Polychaeta</taxon>
        <taxon>Sedentaria</taxon>
        <taxon>Canalipalpata</taxon>
        <taxon>Sabellida</taxon>
        <taxon>Siboglinidae</taxon>
        <taxon>Ridgeia</taxon>
    </lineage>
</organism>
<keyword evidence="1" id="KW-0472">Membrane</keyword>
<reference evidence="2" key="1">
    <citation type="journal article" date="2023" name="Mol. Biol. Evol.">
        <title>Third-Generation Sequencing Reveals the Adaptive Role of the Epigenome in Three Deep-Sea Polychaetes.</title>
        <authorList>
            <person name="Perez M."/>
            <person name="Aroh O."/>
            <person name="Sun Y."/>
            <person name="Lan Y."/>
            <person name="Juniper S.K."/>
            <person name="Young C.R."/>
            <person name="Angers B."/>
            <person name="Qian P.Y."/>
        </authorList>
    </citation>
    <scope>NUCLEOTIDE SEQUENCE</scope>
    <source>
        <strain evidence="2">R07B-5</strain>
    </source>
</reference>
<sequence length="55" mass="6031">MASIGIKDSDKETTNITIGIIGIVMMVVPVVLLVVSDFNILKAHFKMMVRNLKEG</sequence>
<feature type="transmembrane region" description="Helical" evidence="1">
    <location>
        <begin position="16"/>
        <end position="41"/>
    </location>
</feature>
<accession>A0AAD9IWD0</accession>
<protein>
    <submittedName>
        <fullName evidence="2">Uncharacterized protein</fullName>
    </submittedName>
</protein>
<keyword evidence="1" id="KW-0812">Transmembrane</keyword>
<proteinExistence type="predicted"/>
<evidence type="ECO:0000256" key="1">
    <source>
        <dbReference type="SAM" id="Phobius"/>
    </source>
</evidence>
<keyword evidence="3" id="KW-1185">Reference proteome</keyword>
<evidence type="ECO:0000313" key="3">
    <source>
        <dbReference type="Proteomes" id="UP001209878"/>
    </source>
</evidence>